<protein>
    <submittedName>
        <fullName evidence="3">Uncharacterized protein</fullName>
    </submittedName>
</protein>
<proteinExistence type="predicted"/>
<comment type="caution">
    <text evidence="3">The sequence shown here is derived from an EMBL/GenBank/DDBJ whole genome shotgun (WGS) entry which is preliminary data.</text>
</comment>
<evidence type="ECO:0000256" key="1">
    <source>
        <dbReference type="SAM" id="MobiDB-lite"/>
    </source>
</evidence>
<evidence type="ECO:0000313" key="4">
    <source>
        <dbReference type="Proteomes" id="UP000631653"/>
    </source>
</evidence>
<keyword evidence="2" id="KW-0732">Signal</keyword>
<gene>
    <name evidence="3" type="ORF">GOB81_13720</name>
</gene>
<organism evidence="3 4">
    <name type="scientific">Acetobacter conturbans</name>
    <dbReference type="NCBI Taxonomy" id="1737472"/>
    <lineage>
        <taxon>Bacteria</taxon>
        <taxon>Pseudomonadati</taxon>
        <taxon>Pseudomonadota</taxon>
        <taxon>Alphaproteobacteria</taxon>
        <taxon>Acetobacterales</taxon>
        <taxon>Acetobacteraceae</taxon>
        <taxon>Acetobacter</taxon>
    </lineage>
</organism>
<feature type="chain" id="PRO_5045263726" evidence="2">
    <location>
        <begin position="20"/>
        <end position="181"/>
    </location>
</feature>
<evidence type="ECO:0000313" key="3">
    <source>
        <dbReference type="EMBL" id="NHN89670.1"/>
    </source>
</evidence>
<feature type="compositionally biased region" description="Low complexity" evidence="1">
    <location>
        <begin position="23"/>
        <end position="41"/>
    </location>
</feature>
<sequence length="181" mass="18406">MVATIAALLVIGGGASWMANNHSAPAETRSEASAAASGTQQTSGSALAEGQLAATAQLAYIAPEHAAQALRKAGYSTEEQARIMAGIKRREYRLAIMPVFDAGNTGGTIAIQSGSMRKVVVLSPKPQSIVLPITVAGEVTITPLSNPGVTGIATGAITVLGPEALPVLHQDEALLLSVLVQ</sequence>
<feature type="region of interest" description="Disordered" evidence="1">
    <location>
        <begin position="22"/>
        <end position="41"/>
    </location>
</feature>
<name>A0ABX0K334_9PROT</name>
<keyword evidence="4" id="KW-1185">Reference proteome</keyword>
<dbReference type="EMBL" id="WOSY01000016">
    <property type="protein sequence ID" value="NHN89670.1"/>
    <property type="molecule type" value="Genomic_DNA"/>
</dbReference>
<accession>A0ABX0K334</accession>
<dbReference type="Proteomes" id="UP000631653">
    <property type="component" value="Unassembled WGS sequence"/>
</dbReference>
<reference evidence="3 4" key="1">
    <citation type="journal article" date="2020" name="Int. J. Syst. Evol. Microbiol.">
        <title>Novel acetic acid bacteria from cider fermentations: Acetobacter conturbans sp. nov. and Acetobacter fallax sp. nov.</title>
        <authorList>
            <person name="Sombolestani A.S."/>
            <person name="Cleenwerck I."/>
            <person name="Cnockaert M."/>
            <person name="Borremans W."/>
            <person name="Wieme A.D."/>
            <person name="De Vuyst L."/>
            <person name="Vandamme P."/>
        </authorList>
    </citation>
    <scope>NUCLEOTIDE SEQUENCE [LARGE SCALE GENOMIC DNA]</scope>
    <source>
        <strain evidence="3 4">LMG 1627</strain>
    </source>
</reference>
<feature type="signal peptide" evidence="2">
    <location>
        <begin position="1"/>
        <end position="19"/>
    </location>
</feature>
<evidence type="ECO:0000256" key="2">
    <source>
        <dbReference type="SAM" id="SignalP"/>
    </source>
</evidence>